<evidence type="ECO:0000313" key="4">
    <source>
        <dbReference type="Proteomes" id="UP000295132"/>
    </source>
</evidence>
<dbReference type="GO" id="GO:0004623">
    <property type="term" value="F:phospholipase A2 activity"/>
    <property type="evidence" value="ECO:0007669"/>
    <property type="project" value="InterPro"/>
</dbReference>
<dbReference type="EMBL" id="SMYO01000008">
    <property type="protein sequence ID" value="TDK59796.1"/>
    <property type="molecule type" value="Genomic_DNA"/>
</dbReference>
<protein>
    <submittedName>
        <fullName evidence="3">Phospholipase</fullName>
    </submittedName>
</protein>
<accession>A0A4V3ATG6</accession>
<dbReference type="AlphaFoldDB" id="A0A4V3ATG6"/>
<dbReference type="Gene3D" id="1.20.90.10">
    <property type="entry name" value="Phospholipase A2 domain"/>
    <property type="match status" value="1"/>
</dbReference>
<evidence type="ECO:0000313" key="3">
    <source>
        <dbReference type="EMBL" id="TDK59796.1"/>
    </source>
</evidence>
<sequence length="101" mass="11872">MVQGRKKRKSLFPICIFPEYRWCGPGCSGPGAPINDVDYCCYRHDTCLDYGISPCQCDYEFMECLRYKRNPHTQKGRNANLMYEFMKMKTSLTCGGDRRYR</sequence>
<dbReference type="InterPro" id="IPR036444">
    <property type="entry name" value="PLipase_A2_dom_sf"/>
</dbReference>
<evidence type="ECO:0000256" key="2">
    <source>
        <dbReference type="ARBA" id="ARBA00022525"/>
    </source>
</evidence>
<dbReference type="GO" id="GO:0050482">
    <property type="term" value="P:arachidonate secretion"/>
    <property type="evidence" value="ECO:0007669"/>
    <property type="project" value="InterPro"/>
</dbReference>
<comment type="subcellular location">
    <subcellularLocation>
        <location evidence="1">Secreted</location>
    </subcellularLocation>
</comment>
<proteinExistence type="predicted"/>
<comment type="caution">
    <text evidence="3">The sequence shown here is derived from an EMBL/GenBank/DDBJ whole genome shotgun (WGS) entry which is preliminary data.</text>
</comment>
<dbReference type="SUPFAM" id="SSF48619">
    <property type="entry name" value="Phospholipase A2, PLA2"/>
    <property type="match status" value="1"/>
</dbReference>
<evidence type="ECO:0000256" key="1">
    <source>
        <dbReference type="ARBA" id="ARBA00004613"/>
    </source>
</evidence>
<organism evidence="3 4">
    <name type="scientific">Bacillus salipaludis</name>
    <dbReference type="NCBI Taxonomy" id="2547811"/>
    <lineage>
        <taxon>Bacteria</taxon>
        <taxon>Bacillati</taxon>
        <taxon>Bacillota</taxon>
        <taxon>Bacilli</taxon>
        <taxon>Bacillales</taxon>
        <taxon>Bacillaceae</taxon>
        <taxon>Bacillus</taxon>
    </lineage>
</organism>
<reference evidence="3 4" key="1">
    <citation type="submission" date="2019-03" db="EMBL/GenBank/DDBJ databases">
        <title>Bacillus niacini sp. nov. a Nicotinate-Metabolizing Mesophile Isolated from Soil.</title>
        <authorList>
            <person name="Zhang G."/>
        </authorList>
    </citation>
    <scope>NUCLEOTIDE SEQUENCE [LARGE SCALE GENOMIC DNA]</scope>
    <source>
        <strain evidence="3 4">WN066</strain>
    </source>
</reference>
<gene>
    <name evidence="3" type="ORF">E2K98_17890</name>
</gene>
<keyword evidence="2" id="KW-0964">Secreted</keyword>
<dbReference type="PROSITE" id="PS00118">
    <property type="entry name" value="PA2_HIS"/>
    <property type="match status" value="1"/>
</dbReference>
<dbReference type="Proteomes" id="UP000295132">
    <property type="component" value="Unassembled WGS sequence"/>
</dbReference>
<dbReference type="InterPro" id="IPR033113">
    <property type="entry name" value="PLA2_histidine"/>
</dbReference>
<dbReference type="GO" id="GO:0005576">
    <property type="term" value="C:extracellular region"/>
    <property type="evidence" value="ECO:0007669"/>
    <property type="project" value="UniProtKB-SubCell"/>
</dbReference>
<dbReference type="GO" id="GO:0006644">
    <property type="term" value="P:phospholipid metabolic process"/>
    <property type="evidence" value="ECO:0007669"/>
    <property type="project" value="InterPro"/>
</dbReference>
<name>A0A4V3ATG6_9BACI</name>